<name>A0A255DAF2_9MYCO</name>
<keyword evidence="7" id="KW-1185">Reference proteome</keyword>
<dbReference type="InterPro" id="IPR041483">
    <property type="entry name" value="TetR_C_34"/>
</dbReference>
<feature type="DNA-binding region" description="H-T-H motif" evidence="4">
    <location>
        <begin position="38"/>
        <end position="57"/>
    </location>
</feature>
<evidence type="ECO:0000313" key="7">
    <source>
        <dbReference type="Proteomes" id="UP000216063"/>
    </source>
</evidence>
<evidence type="ECO:0000256" key="3">
    <source>
        <dbReference type="ARBA" id="ARBA00023163"/>
    </source>
</evidence>
<sequence>MTSTFRRARRPEQLAERRSAILAAARDALSERGVDEVTLRDISERVGLAKSNVLRYFDTREAIFLEVLAQESQDWLADLENRLGPPRARKAGFTNEIRFAGIITDTLVERRLLCELLGAMAGVLERNISGDFARDFKVRAMQSIAAVSELAGRQLPWLSEEFVAFFGEGALSLVAGMYPFSVPTEAVRQVIGELGFPDPHVRFVDGLRTGLATWLIGAAAQSPA</sequence>
<keyword evidence="2 4" id="KW-0238">DNA-binding</keyword>
<evidence type="ECO:0000259" key="5">
    <source>
        <dbReference type="PROSITE" id="PS50977"/>
    </source>
</evidence>
<dbReference type="Pfam" id="PF00440">
    <property type="entry name" value="TetR_N"/>
    <property type="match status" value="1"/>
</dbReference>
<organism evidence="6 7">
    <name type="scientific">Mycolicibacterium sphagni</name>
    <dbReference type="NCBI Taxonomy" id="1786"/>
    <lineage>
        <taxon>Bacteria</taxon>
        <taxon>Bacillati</taxon>
        <taxon>Actinomycetota</taxon>
        <taxon>Actinomycetes</taxon>
        <taxon>Mycobacteriales</taxon>
        <taxon>Mycobacteriaceae</taxon>
        <taxon>Mycolicibacterium</taxon>
    </lineage>
</organism>
<dbReference type="PROSITE" id="PS50977">
    <property type="entry name" value="HTH_TETR_2"/>
    <property type="match status" value="1"/>
</dbReference>
<dbReference type="PANTHER" id="PTHR30055">
    <property type="entry name" value="HTH-TYPE TRANSCRIPTIONAL REGULATOR RUTR"/>
    <property type="match status" value="1"/>
</dbReference>
<dbReference type="GO" id="GO:0003700">
    <property type="term" value="F:DNA-binding transcription factor activity"/>
    <property type="evidence" value="ECO:0007669"/>
    <property type="project" value="TreeGrafter"/>
</dbReference>
<dbReference type="RefSeq" id="WP_094483292.1">
    <property type="nucleotide sequence ID" value="NZ_JACKSC010000403.1"/>
</dbReference>
<dbReference type="InterPro" id="IPR009057">
    <property type="entry name" value="Homeodomain-like_sf"/>
</dbReference>
<feature type="domain" description="HTH tetR-type" evidence="5">
    <location>
        <begin position="15"/>
        <end position="75"/>
    </location>
</feature>
<keyword evidence="1" id="KW-0805">Transcription regulation</keyword>
<dbReference type="Proteomes" id="UP000216063">
    <property type="component" value="Unassembled WGS sequence"/>
</dbReference>
<gene>
    <name evidence="6" type="ORF">CG716_22260</name>
</gene>
<dbReference type="EMBL" id="NOZR01000022">
    <property type="protein sequence ID" value="OYN76346.1"/>
    <property type="molecule type" value="Genomic_DNA"/>
</dbReference>
<dbReference type="OrthoDB" id="6637160at2"/>
<dbReference type="PRINTS" id="PR00455">
    <property type="entry name" value="HTHTETR"/>
</dbReference>
<protein>
    <submittedName>
        <fullName evidence="6">TetR family transcriptional regulator</fullName>
    </submittedName>
</protein>
<evidence type="ECO:0000256" key="2">
    <source>
        <dbReference type="ARBA" id="ARBA00023125"/>
    </source>
</evidence>
<reference evidence="6 7" key="1">
    <citation type="submission" date="2017-07" db="EMBL/GenBank/DDBJ databases">
        <title>The new phylogeny of genus Mycobacterium.</title>
        <authorList>
            <person name="Tortoli E."/>
            <person name="Trovato A."/>
            <person name="Cirillo D.M."/>
        </authorList>
    </citation>
    <scope>NUCLEOTIDE SEQUENCE [LARGE SCALE GENOMIC DNA]</scope>
    <source>
        <strain evidence="6 7">ATCC 33027</strain>
    </source>
</reference>
<dbReference type="PANTHER" id="PTHR30055:SF234">
    <property type="entry name" value="HTH-TYPE TRANSCRIPTIONAL REGULATOR BETI"/>
    <property type="match status" value="1"/>
</dbReference>
<evidence type="ECO:0000256" key="1">
    <source>
        <dbReference type="ARBA" id="ARBA00023015"/>
    </source>
</evidence>
<comment type="caution">
    <text evidence="6">The sequence shown here is derived from an EMBL/GenBank/DDBJ whole genome shotgun (WGS) entry which is preliminary data.</text>
</comment>
<dbReference type="InterPro" id="IPR001647">
    <property type="entry name" value="HTH_TetR"/>
</dbReference>
<accession>A0A255DAF2</accession>
<dbReference type="AlphaFoldDB" id="A0A255DAF2"/>
<keyword evidence="3" id="KW-0804">Transcription</keyword>
<dbReference type="Gene3D" id="1.10.357.10">
    <property type="entry name" value="Tetracycline Repressor, domain 2"/>
    <property type="match status" value="1"/>
</dbReference>
<dbReference type="GO" id="GO:0000976">
    <property type="term" value="F:transcription cis-regulatory region binding"/>
    <property type="evidence" value="ECO:0007669"/>
    <property type="project" value="TreeGrafter"/>
</dbReference>
<dbReference type="InterPro" id="IPR050109">
    <property type="entry name" value="HTH-type_TetR-like_transc_reg"/>
</dbReference>
<dbReference type="SUPFAM" id="SSF46689">
    <property type="entry name" value="Homeodomain-like"/>
    <property type="match status" value="1"/>
</dbReference>
<evidence type="ECO:0000256" key="4">
    <source>
        <dbReference type="PROSITE-ProRule" id="PRU00335"/>
    </source>
</evidence>
<dbReference type="Pfam" id="PF17929">
    <property type="entry name" value="TetR_C_34"/>
    <property type="match status" value="1"/>
</dbReference>
<proteinExistence type="predicted"/>
<evidence type="ECO:0000313" key="6">
    <source>
        <dbReference type="EMBL" id="OYN76346.1"/>
    </source>
</evidence>